<proteinExistence type="predicted"/>
<name>A0A6C0JGD3_9ZZZZ</name>
<sequence length="107" mass="11542">MLDTTTNEVIPYTAYAMIGVTTLVLAYATLSDSTKVLNTNPENEEPNQNVPVVPVSPIIPVSPFSPVPEEVPVAEPVPEVPNPVPAPENKLAGGKKRKNKSLKKKRK</sequence>
<dbReference type="EMBL" id="MN740389">
    <property type="protein sequence ID" value="QHU03930.1"/>
    <property type="molecule type" value="Genomic_DNA"/>
</dbReference>
<evidence type="ECO:0000256" key="2">
    <source>
        <dbReference type="SAM" id="Phobius"/>
    </source>
</evidence>
<organism evidence="3">
    <name type="scientific">viral metagenome</name>
    <dbReference type="NCBI Taxonomy" id="1070528"/>
    <lineage>
        <taxon>unclassified sequences</taxon>
        <taxon>metagenomes</taxon>
        <taxon>organismal metagenomes</taxon>
    </lineage>
</organism>
<keyword evidence="2" id="KW-0472">Membrane</keyword>
<keyword evidence="2" id="KW-1133">Transmembrane helix</keyword>
<dbReference type="AlphaFoldDB" id="A0A6C0JGD3"/>
<reference evidence="3" key="1">
    <citation type="journal article" date="2020" name="Nature">
        <title>Giant virus diversity and host interactions through global metagenomics.</title>
        <authorList>
            <person name="Schulz F."/>
            <person name="Roux S."/>
            <person name="Paez-Espino D."/>
            <person name="Jungbluth S."/>
            <person name="Walsh D.A."/>
            <person name="Denef V.J."/>
            <person name="McMahon K.D."/>
            <person name="Konstantinidis K.T."/>
            <person name="Eloe-Fadrosh E.A."/>
            <person name="Kyrpides N.C."/>
            <person name="Woyke T."/>
        </authorList>
    </citation>
    <scope>NUCLEOTIDE SEQUENCE</scope>
    <source>
        <strain evidence="3">GVMAG-M-3300027708-20</strain>
    </source>
</reference>
<evidence type="ECO:0000313" key="3">
    <source>
        <dbReference type="EMBL" id="QHU03930.1"/>
    </source>
</evidence>
<feature type="region of interest" description="Disordered" evidence="1">
    <location>
        <begin position="69"/>
        <end position="107"/>
    </location>
</feature>
<feature type="transmembrane region" description="Helical" evidence="2">
    <location>
        <begin position="12"/>
        <end position="30"/>
    </location>
</feature>
<protein>
    <submittedName>
        <fullName evidence="3">Uncharacterized protein</fullName>
    </submittedName>
</protein>
<keyword evidence="2" id="KW-0812">Transmembrane</keyword>
<accession>A0A6C0JGD3</accession>
<evidence type="ECO:0000256" key="1">
    <source>
        <dbReference type="SAM" id="MobiDB-lite"/>
    </source>
</evidence>
<feature type="compositionally biased region" description="Basic residues" evidence="1">
    <location>
        <begin position="93"/>
        <end position="107"/>
    </location>
</feature>